<comment type="caution">
    <text evidence="1">The sequence shown here is derived from an EMBL/GenBank/DDBJ whole genome shotgun (WGS) entry which is preliminary data.</text>
</comment>
<dbReference type="Proteomes" id="UP001143910">
    <property type="component" value="Unassembled WGS sequence"/>
</dbReference>
<sequence length="215" mass="23224">MLATSLTAAFLSWSMLGVTQGLTVRDELDLANMGPYAMNSMEVKPTAAERERFPDRLWLSDHTEEPAKNSTTWWALSNDLGETPAYWRAVPPVDLSPASLVVDSSDAASALERRIPDLVTIYLRPGCSAQTTPGLDKKCRNFLTPFCCSRPSGTAFGGRSTFIPSFAPGDINVAYSTYQCSGGSPPALQYGFTGCYTAPNPREVNSVFLASCVTC</sequence>
<evidence type="ECO:0000313" key="1">
    <source>
        <dbReference type="EMBL" id="KAJ2984062.1"/>
    </source>
</evidence>
<keyword evidence="2" id="KW-1185">Reference proteome</keyword>
<name>A0ACC1NYS8_9HYPO</name>
<reference evidence="1" key="1">
    <citation type="submission" date="2022-08" db="EMBL/GenBank/DDBJ databases">
        <title>Genome Sequence of Lecanicillium fungicola.</title>
        <authorList>
            <person name="Buettner E."/>
        </authorList>
    </citation>
    <scope>NUCLEOTIDE SEQUENCE</scope>
    <source>
        <strain evidence="1">Babe33</strain>
    </source>
</reference>
<evidence type="ECO:0000313" key="2">
    <source>
        <dbReference type="Proteomes" id="UP001143910"/>
    </source>
</evidence>
<proteinExistence type="predicted"/>
<protein>
    <submittedName>
        <fullName evidence="1">Uncharacterized protein</fullName>
    </submittedName>
</protein>
<dbReference type="EMBL" id="JANJQO010000008">
    <property type="protein sequence ID" value="KAJ2984062.1"/>
    <property type="molecule type" value="Genomic_DNA"/>
</dbReference>
<organism evidence="1 2">
    <name type="scientific">Zarea fungicola</name>
    <dbReference type="NCBI Taxonomy" id="93591"/>
    <lineage>
        <taxon>Eukaryota</taxon>
        <taxon>Fungi</taxon>
        <taxon>Dikarya</taxon>
        <taxon>Ascomycota</taxon>
        <taxon>Pezizomycotina</taxon>
        <taxon>Sordariomycetes</taxon>
        <taxon>Hypocreomycetidae</taxon>
        <taxon>Hypocreales</taxon>
        <taxon>Cordycipitaceae</taxon>
        <taxon>Zarea</taxon>
    </lineage>
</organism>
<gene>
    <name evidence="1" type="ORF">NQ176_g231</name>
</gene>
<accession>A0ACC1NYS8</accession>